<feature type="region of interest" description="Disordered" evidence="3">
    <location>
        <begin position="54"/>
        <end position="91"/>
    </location>
</feature>
<gene>
    <name evidence="4" type="ORF">B0A48_17408</name>
</gene>
<feature type="coiled-coil region" evidence="2">
    <location>
        <begin position="168"/>
        <end position="204"/>
    </location>
</feature>
<dbReference type="OrthoDB" id="276323at2759"/>
<reference evidence="5" key="1">
    <citation type="submission" date="2017-03" db="EMBL/GenBank/DDBJ databases">
        <title>Genomes of endolithic fungi from Antarctica.</title>
        <authorList>
            <person name="Coleine C."/>
            <person name="Masonjones S."/>
            <person name="Stajich J.E."/>
        </authorList>
    </citation>
    <scope>NUCLEOTIDE SEQUENCE [LARGE SCALE GENOMIC DNA]</scope>
    <source>
        <strain evidence="5">CCFEE 5527</strain>
    </source>
</reference>
<accession>A0A1V8SCD0</accession>
<evidence type="ECO:0000313" key="5">
    <source>
        <dbReference type="Proteomes" id="UP000192596"/>
    </source>
</evidence>
<name>A0A1V8SCD0_9PEZI</name>
<evidence type="ECO:0000313" key="4">
    <source>
        <dbReference type="EMBL" id="OQN96854.1"/>
    </source>
</evidence>
<dbReference type="AlphaFoldDB" id="A0A1V8SCD0"/>
<dbReference type="GO" id="GO:0010737">
    <property type="term" value="P:protein kinase A signaling"/>
    <property type="evidence" value="ECO:0007669"/>
    <property type="project" value="TreeGrafter"/>
</dbReference>
<comment type="similarity">
    <text evidence="1">Belongs to the TCP11 family.</text>
</comment>
<keyword evidence="5" id="KW-1185">Reference proteome</keyword>
<sequence>MGGPLDDPSMEERADDTMTEDDNMIIEDAGAIHAPPAHLAARFYRSAANFRRKSSAASSRRNSLSSAHSRASSVSRRSSAPGGLRMRSHSIAHQLRRASYLEDRRARLADRAAHAEVVRERCLMLKALPRGNNSASEERALAAQLAKEKYLAKVAAACAEEVAHARHVAEAVKERKRLEEEKAKREMEERHAEVEKRRAEYQRNLHERRVRRADSTTKQLAIVDEDVPGDDEIAATDGQTDPRVLSETGAACRIQRAWRLSQRSAVIKAFKTLQINSVRVRGSEFEEMTAKVANKDVISATTALLTQLGLADKGDDLSTRTFLSTYMVTAHPVAVLNSRNGAQELDLIEKAQAVVDGFEHALTKLTARNNYNISSIELESLSQCYSDYTSAFAAWRLQDSSVLVEGMLASFVELDAIWQTVKDDSRGEVANDFRQGIRDNQVKLLSRIQKLAGRDAADIMIKRAIRESRRRRPKKRAVAEVRPRGLEAGGQAAVLAHASDSEGDSSDSIIDISPPQVSGELGRLFAPMPSNRVLTHELAINKDYRLEEDESNAGIREHIYRSICDSMRQAFAAGQGAVWTISAAENIREKLLRMLKPGNSMYTLINDTLNSEQIGQQCEQGGFSYDGFFSFMANLLPKLCAPFRDQEVKLLVDQLRGDALVDSGDFDELSIMIEKLFRLLQTVDTLSLDYSNFMIMQAAPTLIREAPGYESRLFGKDVESGAVSVDHVRQLWRNAEDQLLAEAERRDPDNVRRPEDRPTSTQIYTKALVDLAIAQQPLTIDDVPETLLLDHQRLQSIRERTLCIAVIGAIFLTAKNLLKRDVRSPWTVQGARLLKLIEKGGYAADPHPPPSDIPPTPPEVKAFSILESATNMPPSTKTHLASTISRFFAQAADHNLTDPVLRVIYQRLKSHIHARLSASSAAEKVRAASSASQVLGGCGLGEFVQQVGDVVELLEGVRRVDLGAHGRWYEQIAGERREE</sequence>
<dbReference type="PANTHER" id="PTHR12832:SF18">
    <property type="entry name" value="IQ CALMODULIN-BINDING MOTIF DOMAIN PROTEIN (AFU_ORTHOLOGUE AFUA_1G08920)"/>
    <property type="match status" value="1"/>
</dbReference>
<dbReference type="Pfam" id="PF05794">
    <property type="entry name" value="Tcp11"/>
    <property type="match status" value="1"/>
</dbReference>
<dbReference type="STRING" id="1507870.A0A1V8SCD0"/>
<evidence type="ECO:0000256" key="3">
    <source>
        <dbReference type="SAM" id="MobiDB-lite"/>
    </source>
</evidence>
<dbReference type="EMBL" id="NAJO01000060">
    <property type="protein sequence ID" value="OQN96854.1"/>
    <property type="molecule type" value="Genomic_DNA"/>
</dbReference>
<organism evidence="4 5">
    <name type="scientific">Cryoendolithus antarcticus</name>
    <dbReference type="NCBI Taxonomy" id="1507870"/>
    <lineage>
        <taxon>Eukaryota</taxon>
        <taxon>Fungi</taxon>
        <taxon>Dikarya</taxon>
        <taxon>Ascomycota</taxon>
        <taxon>Pezizomycotina</taxon>
        <taxon>Dothideomycetes</taxon>
        <taxon>Dothideomycetidae</taxon>
        <taxon>Cladosporiales</taxon>
        <taxon>Cladosporiaceae</taxon>
        <taxon>Cryoendolithus</taxon>
    </lineage>
</organism>
<protein>
    <submittedName>
        <fullName evidence="4">Uncharacterized protein</fullName>
    </submittedName>
</protein>
<evidence type="ECO:0000256" key="2">
    <source>
        <dbReference type="SAM" id="Coils"/>
    </source>
</evidence>
<comment type="caution">
    <text evidence="4">The sequence shown here is derived from an EMBL/GenBank/DDBJ whole genome shotgun (WGS) entry which is preliminary data.</text>
</comment>
<dbReference type="InterPro" id="IPR008862">
    <property type="entry name" value="Tcp11"/>
</dbReference>
<feature type="compositionally biased region" description="Low complexity" evidence="3">
    <location>
        <begin position="54"/>
        <end position="80"/>
    </location>
</feature>
<evidence type="ECO:0000256" key="1">
    <source>
        <dbReference type="ARBA" id="ARBA00010954"/>
    </source>
</evidence>
<proteinExistence type="inferred from homology"/>
<feature type="region of interest" description="Disordered" evidence="3">
    <location>
        <begin position="1"/>
        <end position="20"/>
    </location>
</feature>
<dbReference type="Proteomes" id="UP000192596">
    <property type="component" value="Unassembled WGS sequence"/>
</dbReference>
<keyword evidence="2" id="KW-0175">Coiled coil</keyword>
<dbReference type="InParanoid" id="A0A1V8SCD0"/>
<dbReference type="PANTHER" id="PTHR12832">
    <property type="entry name" value="TESTIS-SPECIFIC PROTEIN PBS13 T-COMPLEX 11"/>
    <property type="match status" value="1"/>
</dbReference>